<reference evidence="10 11" key="1">
    <citation type="submission" date="2011-11" db="EMBL/GenBank/DDBJ databases">
        <authorList>
            <person name="Weinstock G."/>
            <person name="Sodergren E."/>
            <person name="Clifton S."/>
            <person name="Fulton L."/>
            <person name="Fulton B."/>
            <person name="Courtney L."/>
            <person name="Fronick C."/>
            <person name="Harrison M."/>
            <person name="Strong C."/>
            <person name="Farmer C."/>
            <person name="Delahaunty K."/>
            <person name="Markovic C."/>
            <person name="Hall O."/>
            <person name="Minx P."/>
            <person name="Tomlinson C."/>
            <person name="Mitreva M."/>
            <person name="Hou S."/>
            <person name="Chen J."/>
            <person name="Wollam A."/>
            <person name="Pepin K.H."/>
            <person name="Johnson M."/>
            <person name="Bhonagiri V."/>
            <person name="Zhang X."/>
            <person name="Suruliraj S."/>
            <person name="Warren W."/>
            <person name="Chinwalla A."/>
            <person name="Mardis E.R."/>
            <person name="Wilson R.K."/>
        </authorList>
    </citation>
    <scope>NUCLEOTIDE SEQUENCE [LARGE SCALE GENOMIC DNA]</scope>
    <source>
        <strain evidence="10 11">YIT 11816</strain>
    </source>
</reference>
<organism evidence="10 11">
    <name type="scientific">Sutterella parvirubra YIT 11816</name>
    <dbReference type="NCBI Taxonomy" id="762967"/>
    <lineage>
        <taxon>Bacteria</taxon>
        <taxon>Pseudomonadati</taxon>
        <taxon>Pseudomonadota</taxon>
        <taxon>Betaproteobacteria</taxon>
        <taxon>Burkholderiales</taxon>
        <taxon>Sutterellaceae</taxon>
        <taxon>Sutterella</taxon>
    </lineage>
</organism>
<feature type="chain" id="PRO_5003588884" description="Tetrahaem cytochrome domain-containing protein" evidence="8">
    <location>
        <begin position="20"/>
        <end position="125"/>
    </location>
</feature>
<dbReference type="OrthoDB" id="9153838at2"/>
<comment type="subcellular location">
    <subcellularLocation>
        <location evidence="2">Cell envelope</location>
    </subcellularLocation>
</comment>
<evidence type="ECO:0000256" key="7">
    <source>
        <dbReference type="ARBA" id="ARBA00023004"/>
    </source>
</evidence>
<keyword evidence="11" id="KW-1185">Reference proteome</keyword>
<keyword evidence="6" id="KW-0249">Electron transport</keyword>
<evidence type="ECO:0000256" key="8">
    <source>
        <dbReference type="SAM" id="SignalP"/>
    </source>
</evidence>
<dbReference type="SUPFAM" id="SSF48695">
    <property type="entry name" value="Multiheme cytochromes"/>
    <property type="match status" value="1"/>
</dbReference>
<dbReference type="InterPro" id="IPR036280">
    <property type="entry name" value="Multihaem_cyt_sf"/>
</dbReference>
<evidence type="ECO:0000259" key="9">
    <source>
        <dbReference type="Pfam" id="PF14537"/>
    </source>
</evidence>
<proteinExistence type="predicted"/>
<evidence type="ECO:0000256" key="2">
    <source>
        <dbReference type="ARBA" id="ARBA00004196"/>
    </source>
</evidence>
<keyword evidence="4" id="KW-0349">Heme</keyword>
<gene>
    <name evidence="10" type="ORF">HMPREF9440_00743</name>
</gene>
<comment type="caution">
    <text evidence="10">The sequence shown here is derived from an EMBL/GenBank/DDBJ whole genome shotgun (WGS) entry which is preliminary data.</text>
</comment>
<dbReference type="RefSeq" id="WP_008541411.1">
    <property type="nucleotide sequence ID" value="NZ_JH604916.1"/>
</dbReference>
<name>H3KDD4_9BURK</name>
<dbReference type="STRING" id="762967.HMPREF9440_00743"/>
<keyword evidence="8" id="KW-0732">Signal</keyword>
<feature type="domain" description="Tetrahaem cytochrome" evidence="9">
    <location>
        <begin position="35"/>
        <end position="119"/>
    </location>
</feature>
<evidence type="ECO:0000313" key="10">
    <source>
        <dbReference type="EMBL" id="EHY31870.1"/>
    </source>
</evidence>
<keyword evidence="7" id="KW-0408">Iron</keyword>
<dbReference type="Gene3D" id="1.10.1130.10">
    <property type="entry name" value="Flavocytochrome C3, Chain A"/>
    <property type="match status" value="1"/>
</dbReference>
<evidence type="ECO:0000256" key="6">
    <source>
        <dbReference type="ARBA" id="ARBA00022982"/>
    </source>
</evidence>
<dbReference type="HOGENOM" id="CLU_136713_1_1_4"/>
<evidence type="ECO:0000256" key="4">
    <source>
        <dbReference type="ARBA" id="ARBA00022617"/>
    </source>
</evidence>
<dbReference type="CDD" id="cd08168">
    <property type="entry name" value="Cytochrom_C3"/>
    <property type="match status" value="1"/>
</dbReference>
<comment type="cofactor">
    <cofactor evidence="1">
        <name>heme c</name>
        <dbReference type="ChEBI" id="CHEBI:61717"/>
    </cofactor>
</comment>
<sequence>MTKTTILALAGAISGLLMAAPAVSAADAMPKVKPHHEKVLTDCGTCHTKENAIGGNAFVVPKDETCIACHGDYKALAKKTEGLDEPNPHASHHYGAGVSCTACHKEHEKSVVLCNDCHEFKYTIK</sequence>
<protein>
    <recommendedName>
        <fullName evidence="9">Tetrahaem cytochrome domain-containing protein</fullName>
    </recommendedName>
</protein>
<dbReference type="Proteomes" id="UP000004956">
    <property type="component" value="Unassembled WGS sequence"/>
</dbReference>
<feature type="signal peptide" evidence="8">
    <location>
        <begin position="1"/>
        <end position="19"/>
    </location>
</feature>
<dbReference type="PATRIC" id="fig|762967.3.peg.595"/>
<dbReference type="AlphaFoldDB" id="H3KDD4"/>
<dbReference type="EMBL" id="AFBQ01000103">
    <property type="protein sequence ID" value="EHY31870.1"/>
    <property type="molecule type" value="Genomic_DNA"/>
</dbReference>
<evidence type="ECO:0000256" key="3">
    <source>
        <dbReference type="ARBA" id="ARBA00022448"/>
    </source>
</evidence>
<dbReference type="InterPro" id="IPR012286">
    <property type="entry name" value="Tetrahaem_cytochrome"/>
</dbReference>
<dbReference type="Pfam" id="PF14537">
    <property type="entry name" value="Cytochrom_c3_2"/>
    <property type="match status" value="1"/>
</dbReference>
<accession>H3KDD4</accession>
<dbReference type="GO" id="GO:0046872">
    <property type="term" value="F:metal ion binding"/>
    <property type="evidence" value="ECO:0007669"/>
    <property type="project" value="UniProtKB-KW"/>
</dbReference>
<evidence type="ECO:0000256" key="1">
    <source>
        <dbReference type="ARBA" id="ARBA00001926"/>
    </source>
</evidence>
<evidence type="ECO:0000313" key="11">
    <source>
        <dbReference type="Proteomes" id="UP000004956"/>
    </source>
</evidence>
<evidence type="ECO:0000256" key="5">
    <source>
        <dbReference type="ARBA" id="ARBA00022723"/>
    </source>
</evidence>
<keyword evidence="3" id="KW-0813">Transport</keyword>
<dbReference type="GO" id="GO:0030313">
    <property type="term" value="C:cell envelope"/>
    <property type="evidence" value="ECO:0007669"/>
    <property type="project" value="UniProtKB-SubCell"/>
</dbReference>
<keyword evidence="5" id="KW-0479">Metal-binding</keyword>